<protein>
    <submittedName>
        <fullName evidence="1">Uncharacterized protein</fullName>
    </submittedName>
</protein>
<feature type="non-terminal residue" evidence="1">
    <location>
        <position position="61"/>
    </location>
</feature>
<evidence type="ECO:0000313" key="1">
    <source>
        <dbReference type="EMBL" id="KAH9317833.1"/>
    </source>
</evidence>
<proteinExistence type="predicted"/>
<dbReference type="Proteomes" id="UP000824469">
    <property type="component" value="Unassembled WGS sequence"/>
</dbReference>
<accession>A0AA38G9G6</accession>
<reference evidence="1 2" key="1">
    <citation type="journal article" date="2021" name="Nat. Plants">
        <title>The Taxus genome provides insights into paclitaxel biosynthesis.</title>
        <authorList>
            <person name="Xiong X."/>
            <person name="Gou J."/>
            <person name="Liao Q."/>
            <person name="Li Y."/>
            <person name="Zhou Q."/>
            <person name="Bi G."/>
            <person name="Li C."/>
            <person name="Du R."/>
            <person name="Wang X."/>
            <person name="Sun T."/>
            <person name="Guo L."/>
            <person name="Liang H."/>
            <person name="Lu P."/>
            <person name="Wu Y."/>
            <person name="Zhang Z."/>
            <person name="Ro D.K."/>
            <person name="Shang Y."/>
            <person name="Huang S."/>
            <person name="Yan J."/>
        </authorList>
    </citation>
    <scope>NUCLEOTIDE SEQUENCE [LARGE SCALE GENOMIC DNA]</scope>
    <source>
        <strain evidence="1">Ta-2019</strain>
    </source>
</reference>
<sequence>MVPRDCVIGYDEMRLPSRDERKGCVTSPALVYRALAAPNARPHLSAPRLPKVPPLSSPTAV</sequence>
<organism evidence="1 2">
    <name type="scientific">Taxus chinensis</name>
    <name type="common">Chinese yew</name>
    <name type="synonym">Taxus wallichiana var. chinensis</name>
    <dbReference type="NCBI Taxonomy" id="29808"/>
    <lineage>
        <taxon>Eukaryota</taxon>
        <taxon>Viridiplantae</taxon>
        <taxon>Streptophyta</taxon>
        <taxon>Embryophyta</taxon>
        <taxon>Tracheophyta</taxon>
        <taxon>Spermatophyta</taxon>
        <taxon>Pinopsida</taxon>
        <taxon>Pinidae</taxon>
        <taxon>Conifers II</taxon>
        <taxon>Cupressales</taxon>
        <taxon>Taxaceae</taxon>
        <taxon>Taxus</taxon>
    </lineage>
</organism>
<name>A0AA38G9G6_TAXCH</name>
<evidence type="ECO:0000313" key="2">
    <source>
        <dbReference type="Proteomes" id="UP000824469"/>
    </source>
</evidence>
<comment type="caution">
    <text evidence="1">The sequence shown here is derived from an EMBL/GenBank/DDBJ whole genome shotgun (WGS) entry which is preliminary data.</text>
</comment>
<dbReference type="EMBL" id="JAHRHJ020000004">
    <property type="protein sequence ID" value="KAH9317833.1"/>
    <property type="molecule type" value="Genomic_DNA"/>
</dbReference>
<gene>
    <name evidence="1" type="ORF">KI387_019602</name>
</gene>
<dbReference type="AlphaFoldDB" id="A0AA38G9G6"/>
<keyword evidence="2" id="KW-1185">Reference proteome</keyword>